<feature type="region of interest" description="Disordered" evidence="1">
    <location>
        <begin position="3502"/>
        <end position="3539"/>
    </location>
</feature>
<comment type="caution">
    <text evidence="2">The sequence shown here is derived from an EMBL/GenBank/DDBJ whole genome shotgun (WGS) entry which is preliminary data.</text>
</comment>
<protein>
    <submittedName>
        <fullName evidence="2">Uncharacterized protein</fullName>
    </submittedName>
</protein>
<feature type="region of interest" description="Disordered" evidence="1">
    <location>
        <begin position="6744"/>
        <end position="6763"/>
    </location>
</feature>
<feature type="region of interest" description="Disordered" evidence="1">
    <location>
        <begin position="1967"/>
        <end position="1988"/>
    </location>
</feature>
<dbReference type="Proteomes" id="UP001240984">
    <property type="component" value="Unassembled WGS sequence"/>
</dbReference>
<reference evidence="2 3" key="1">
    <citation type="submission" date="2023-07" db="EMBL/GenBank/DDBJ databases">
        <title>Sequencing the genomes of 1000 actinobacteria strains.</title>
        <authorList>
            <person name="Klenk H.-P."/>
        </authorList>
    </citation>
    <scope>NUCLEOTIDE SEQUENCE [LARGE SCALE GENOMIC DNA]</scope>
    <source>
        <strain evidence="2 3">DSM 44710</strain>
    </source>
</reference>
<proteinExistence type="predicted"/>
<name>A0ABT9MY02_9ACTN</name>
<evidence type="ECO:0000313" key="2">
    <source>
        <dbReference type="EMBL" id="MDP9796128.1"/>
    </source>
</evidence>
<feature type="region of interest" description="Disordered" evidence="1">
    <location>
        <begin position="1701"/>
        <end position="1799"/>
    </location>
</feature>
<accession>A0ABT9MY02</accession>
<feature type="region of interest" description="Disordered" evidence="1">
    <location>
        <begin position="335"/>
        <end position="370"/>
    </location>
</feature>
<feature type="region of interest" description="Disordered" evidence="1">
    <location>
        <begin position="1659"/>
        <end position="1678"/>
    </location>
</feature>
<feature type="compositionally biased region" description="Low complexity" evidence="1">
    <location>
        <begin position="6381"/>
        <end position="6400"/>
    </location>
</feature>
<feature type="region of interest" description="Disordered" evidence="1">
    <location>
        <begin position="5035"/>
        <end position="5059"/>
    </location>
</feature>
<dbReference type="RefSeq" id="WP_306832480.1">
    <property type="nucleotide sequence ID" value="NZ_JAUSRA010000001.1"/>
</dbReference>
<feature type="compositionally biased region" description="Basic and acidic residues" evidence="1">
    <location>
        <begin position="1701"/>
        <end position="1710"/>
    </location>
</feature>
<feature type="compositionally biased region" description="Polar residues" evidence="1">
    <location>
        <begin position="356"/>
        <end position="370"/>
    </location>
</feature>
<keyword evidence="3" id="KW-1185">Reference proteome</keyword>
<organism evidence="2 3">
    <name type="scientific">Catenuloplanes nepalensis</name>
    <dbReference type="NCBI Taxonomy" id="587533"/>
    <lineage>
        <taxon>Bacteria</taxon>
        <taxon>Bacillati</taxon>
        <taxon>Actinomycetota</taxon>
        <taxon>Actinomycetes</taxon>
        <taxon>Micromonosporales</taxon>
        <taxon>Micromonosporaceae</taxon>
        <taxon>Catenuloplanes</taxon>
    </lineage>
</organism>
<feature type="compositionally biased region" description="Low complexity" evidence="1">
    <location>
        <begin position="6744"/>
        <end position="6755"/>
    </location>
</feature>
<feature type="compositionally biased region" description="Low complexity" evidence="1">
    <location>
        <begin position="1720"/>
        <end position="1730"/>
    </location>
</feature>
<feature type="compositionally biased region" description="Basic and acidic residues" evidence="1">
    <location>
        <begin position="6411"/>
        <end position="6420"/>
    </location>
</feature>
<feature type="region of interest" description="Disordered" evidence="1">
    <location>
        <begin position="5098"/>
        <end position="5128"/>
    </location>
</feature>
<dbReference type="EMBL" id="JAUSRA010000001">
    <property type="protein sequence ID" value="MDP9796128.1"/>
    <property type="molecule type" value="Genomic_DNA"/>
</dbReference>
<gene>
    <name evidence="2" type="ORF">J2S43_004640</name>
</gene>
<feature type="compositionally biased region" description="Gly residues" evidence="1">
    <location>
        <begin position="1663"/>
        <end position="1672"/>
    </location>
</feature>
<sequence>MATPGTFELLCADGRFITVPAGVFYFDGTMADPVDPAVLTVALQTPRVSGATAVLLTKETLAKLGAADRVRGRLTEIPAQLRDRYVLGTLAGELVDLDTWLSTTDFFGMSKHAEAAGLPASARVVLLDRNGLETQNNPSAVRVLPRAQAAARETLRAALEDAATPSWDRLVDLTARAATLRGDLGVPIRLRGDEQRESAGGAYALAAGIALFGVPDGADPAALMRKVRPIGADEVLRVWGGVAVPTDPAGLVTALAATPGAGALIRIDPAGADRPRLGWLVSRPDGLAWIDPELDGLGAIRSMPPQDAVALLRALPGANPATLWVDADGRPATAIDVPAGTGSDTAEPGRGPADPDTTTPDASRVNSFDSVSSTDTALTLPDVAPLDRPELGVEVTLGLSAEDIRQVLPWLPQINPKYRTDLTYEQNCVLTALALDMTLASAGDVRHLPVEAGGADGQLRIDLLEARFPGRRFEPADSLEQIQAAMTHGATGAAGRSLRKGIVVVRGAGETVSHAFNVASLGKDVAFIDGQTRGRARMPKDIAEIRFLPTSDGIPSVRPAVELPADTDPAVVEGPVETSAVRPEDDRAGMLIYPDAINPTVMYDDPAQVTSQDPLFAGLHPRQIARLQAIAADDMQAPVINDELFRRTRNVVIGAVDGLGADDARFFRELYQARGAFDAFDPAMQRRSMSRVLQRAEIAPGAVGAAASSITDFGYRVPYTEILIPHPGPWIYSTSPPNDLGSTLNHVMGHSSVAYVLTDNEPSGTQSELLEARINQINEQNAGRDGFIPLQVRIREPQLQWNVERNLYQTRLGGATFVMGHAAGYQLVEIRRARTAPPAAAAPQPQPVRQTYQQPQATYTTTSYSSAPAYYSTAYSTAPSSSGSYYGTSGNTGSSSWQYGQTGGYPYTSGVPGHYTQYYTVTDPYPGRRRAGAIGADADLATRPAGLDAASEALRFADIPLTADPVSPPDLSDAGQLAAAVSRVEAWSSAVEVPRERAGALSPEDCVERAWGAFIAVHRRTGNVPADADMVEMPTPEALASRLGGTMTPLDDPQGLWESMKAEPGSMAFVRTPPLSATGMSHVFVLMSTGDGEMRVLDSQRAGVSTVPAELAPAPVRVGDAAPDDHSTWLRAIGTSVLRLNPHGQAVDLRGARPATASVDAPTGRNKAGGSGLEVEFPTIIVFADGIPDGVRHGDPLVTHDSGLFHLVAEREDLYLGRDKQLYRTPEVARQHGQSSVRKVYRIIPEFVNAKVMRSAPGETAYVPPEAIYQLLRTVAARVEDASQNNRPLTEAFPAAQGFHVVSAARAAIVGPRPVGSESGARFQYNLAPDKSRLRKLLRHVQQNTWKPVSARHLADGLAFGDYLAARFLVRRELGNGWESTVPFGDAALAEAVGRDPHASQVSGYAALLYANAAAIAHGVIHDRYGKDNLASAGRNTMTFDFDELDDPVREYLSSNGDFIAGVFRDQVQRTIEEIDDRASSFLRDLGLRSKVFLADQPYKVGTYPGENEEAMRALYGGTAVTYLKGGLRSASENPFGDVVVDQYRALRIRPVPAPDRTNGEHALFVIEVRHYGKRLETVEDAIRNHQTLTGIASEIFYRGGPAEPGGPVTAPELLARLNADRIVFGSGQHELGEQSRAAVDDLVTRLADMAMFTGSPLDLHVEGGGRGGRGGSTQARETGEDRIQAVLDHLMPALRTALRERGVPEDRVTVRPSNRGSGDTRAPGAATTAGDDDRRAVFTWPRPAQRTETPGRTAAAMLDPALGRRAPGQVPNTETQAGDELLADPAESRRRQENPALTGDQLRTLWQDVVASGDRAAGSTGDRSLAECLALVQDLVHRLHPGDRLGHRVRLDRTREEPTPGRDAENWLGDREDWQRFGGWTDLSDRMDTDPALGARSMAVVLTERAGAPYGHVYAAYHAGDDGVLWINLTDRGATPRVGAPGELPRDADTYTRAIVIDPAGVVVGSAEPAPPASESRTAPLLDPPVSQGYRGGGVEAERTMPMVLPDGAVNDTVLASTVDGGIDLLSDHKLLYERDGTYHLAAEYEGEWTTSADIVELRTGVLGVLPGEENRIRDTDEFWEQLVDVEDRFENVDTEPGLPEENLAEVLEGSSLRMVPGIGDTVIGLPPEGDEGGNHVHLTFGSPTEQLKDFLADVTERTWRDSSVTYDTELGPVRYRTKAGQQEGAEFGAEVATHLTQFLGALGFATPGRVSGAVEGVLTQFYSHSAGYMDSWTPSRNITKAHVATLSRHDHRVLWGDLPWWTSFGLSLQADEIRDALGRLYLDRNGGFLDLMRRAGAKHPELAGITPENWAEYGSREKPNVGEYLEAALTGRAMPPQLVWGSTTTFPRLDTNDGRVKHGLAVAEVRSFGARRVTMTQTRDNFRHLAGGIRSRYAAIAGLDPLRTVPLQETGDAVTGSPVHAAMFRAVAHAAAGNTAESARQLTAAVQAGITVAQRDKWSSMLVLRAGMEHAAGNRDFAGRIWRIAAAIAQPVARRWLTEDRTGRWNAWAAVGDELVAGQRIDELGRLVNALERDAHGLRPELALPLLRETRAQRRSDALRAVLNAVTPEGFDLAHIVIRSVPGLSPAERRMAEATSLMLAGDTAGATALTVSSFAALTPVTAGLWAVPMHRLAADAGVPAVSRGLADGAVQAWLAASDPQRAYDEQQRLQEFSTSAGPEVAALITERLAALGQDAGAGPRARGFLAALELADLDAGTAPYEFLGTDDADARHEQLLGMLGDGPGSDSDSDVAMMDDRPEFGVRTVQSLWQLTQQVTDGGPRDVVVRNTLRAVVTVASGAPVNTLGGYAGMLLTHQAHIDDATVLLDALRGQNLDARVAGAVTAVENLARQVATSLSGPAAPGRTAEALVDAPLGQRRAGMYPNRGGSAARSRRRAAYPDGTVGVAADGSYVVAAPASPRNPRRARFDVFGPDGRPRGMMQALTRQGDDWSGAEELFNYSGVPGALDLTTLHLTARSQQPYFRSLMVSNTKVQHIRRESYRMTELAVPANANYQEFEQDRRTAHDIARARLEARGWTLPDRNGRLSRPAWTSTDPGWAPVDATTGEPLSVLTETLDGLVTRRVSGWFTDDGTFEVVHPGTGRVVRRLESWTGVDGVVRWTVAPLSAEETRHYDGLAARFGAASGADLVQSIVSQGISLRGDVELPGFSLYRLTIGSRFVQVRAMVDAGGRVVRALRPLAIDGDRFRANDYRMVRDLTEGGWAVRPGHQDRFSETGRRLELNPYHPGGRTALVQAHQAYQRAAGPSSAYGAMTDPYAGGRRSGAVDAGADVGVRPGGLDVAVEALQVAGVSPLEAPVTRPDLTEADGLAGAVDRVRRWTARVEVPAGTGVDPAGLPPEDCVERAWGVFIAAHRRSGNAATGADLVELATPEALAARLGGSLSSLPDPATFWRSIGDTSGSMVMVRTPPRAGGKSHVFWVMSFGDGVVTVWDSQRAGVSDHPIRLDSVPWVTGRGGAAFAELPAELDSVAEYLTWMRTPESSTLSLDGRGTAPHASPDLGTEQSQWTGDPSFDARAVEVPPSRVEVTPRTVLTAPLTADQFGALGEWARTRTGVTDPAYCEVLLGEVYHRLYAHPTSAFLDRRPASGTADDSVLTTGPLAGMGDWTSWPRLGGEAWATAWTVVRGARGRSVFARAGRPGAIGHAVVLHHAADGSVWVDNLTAGGERWRMTSPDDIRDLPTGLDVRAYVTEADGRRSTDARLVSEPEADSVARAITDPIDPRTAGAGVVGREKELPYLALWFPPDFVGDKLGTTLVRASTFRYIADEHDSDDYAYHIEEVGKPATPRTPGTHTVGFEAYLQESAAAQDLLRSLPTGGRTLQEIFGADPRFHVPANAAGVRVIPRLTPDPASTHFTSAADVTFNQFTADIRLSGIPQFFTWLRNNSTQGYAEIVRSQVAGSLIAARYAAAYPNASAKTLLKLEGVMAAMHLTGIALARSQATADLYANQGAGKLFVISVPRVRRFSLLRAALPQTVRNWLHTNRNRIITDFAAGEAFRLHGSPSPTQLLQMGAGTDTGVVDGLLAFLQSNPARDPRVSASLGVKTTLSALRPNSSDASDPYVPWELRNVGASGDTFREAPWGGRTSQFARATVGRPLMKDSRSVEWMRDVSRLSRTAGAPAGGGGLGNAGVREVGGNTYFQDDLGEWHRYHENGTWSWYGTQAPAEPAPVVQDDYDESYVEEMGSLSLLSSSSSSSSEPAGRSPGFYNGPTGIRYYYDGTAWYMILDNGTTVAISREPQIFRMDLGTSRAPAALNLASSLLGALPAAGMRTVLEALERRMPELRTAAAGERWEAFLQLAADLTPASVTDATLESTNIKAQTALGAYDFARLDFGDLPPVDRFVADLLPPPITASTVLAPPLTVPQFGQLADLARGRVSPDEPAYCELLLGEVHDRLYLHPTSAFRDRPVRSQAVDDSAVGRGALAAMGDWRSWPRLPGLAWDTVFDMLRAERGRSAFVRAGLPGRTGHAVFLHHAADGTIWVENLDRAGNRWQMRHRHDHGGLPSGLDTRAYLTEPDGRQITQISTATGPDGLLEPIAPVAESDSLARALTDPADPRTGAAGVVGREKEYPFLALEFPEDFTGDPVSTVLVSAGTFHLTGDSHFNDVYRYHIEEGSEPTTRQAAANPGLPTLDLYTEQSRAAQDLLRQVPAEGMTLQQIFGADPRFTVRPGAENVRVVPRLTPNPDPAAEFAHAADVTLNHFTPDIRLSDLTRYYSWLAANSVTGYQELTRALVRGSAFARDFQVAHPDAPEKEVRRVAGVAATAYLFALGMARANNPNNPPTSLPLPKRFLSTVVRVDPALLRGGGLSAAAQTFLHDHHQDFLGIFAGTEAPLLYGQHTPTGILGLGQPGAPTVRDMLLNFLHRNPPRIVSTRQTMGVNLVKGLLPNATDPNDPYVAAEARNVGQAGDSWRIPAYGGRAEDIRGAQEGDPGGTTVMTEPRAQEFMRMLAELSESDQAYGSGAGRSVHDGAEYFQDDLHRWHVNQNGVWSLHQDGATAPQGHEDFLGLTDDVGEMTLLSSSESDSDSEPARPRQEFRQTPSGFYFRDGDQWYVMTATGDYVESSAPDEPEAVARTSVEGLLDPPLGRRQSGMRTPPAAGDRTPRSLTGEMPPYTVGVAPDGSYVVARAPKGNENQPHGFTGFDVYGPDDLPRGAMEARTEEAGDYVATSSLQNHSDVPSALDLATFFATGVSGQPYFQSISVINEKVQGIREKDYGMTPMPNSTKGSRNYRQLRETTHAIARKRLESRGWTLPTEVFEVAQRLQPPWSSADPAWAPVTAGGPLDIVTETLDGGVTRRVSGRRDAQGMFQVVNPATGADMHVLRSSTAPDGTLRWTTEALSPTDLRYFTKVAREWGWTAASGLRERIKHKIQKRAGLRDDEAKAHDFVASIVTEDGRLRDDLVLPGFGLYRMEWNGRTILVRAMVDADGRVARVRRPLRIDEDQQRYRGHEYLTALRAAGWTIRTGHGSSMDATARVLVLDPYSGTAWRSLTEAYQAGPGRGSDAAPLTDPLLGQQRSGAISAISAISDGGVAGARPESLRITAEALRFADAPLTAPPVAAPDLTHADQRRAAADRVARWTAAVEIRTDAARSRVTPEDCVERAWGVFIAMHRRTGNVPGDADLVEHRTAEGLAQRLGGALSPFADATALETWLTERPGRMTLVRVPPADGGMAHVFWGISFDGSTVTWLDSQITGASAESFRPGAGTGENSAMVRRLGSSALLLDERGTVTPLPPALSAVSNPWPLASSTVPDAEAMTIPVPGRQRAGAGPSDGMFGSATRSFPGMRRGGPSQDPYLMAVSGHPNDEVMEVPGSEETDPLPALARMWREIDDAWRSHRRERSATARAALVEDIQERTADLRVAARDAATFLTAPSRSLQRGQRHRERALADLDRHIDRLEQRGDRANQVAAARAYRGLLDAQLNMIRHELTNRAVHRATQDMVAGARDLRLVELLRQAPADTTAEVQAERAAVEAAIRNVPASARVAADVLRQRLATIDADMALYNSLRDRTDWNALNDAPATALILATRRGREFASRERTAAIQRFEGVGWDWLRGYPRTGSSAFRSILDRAHDYMAANYVVVTMRNLGRVVRPGETILDELLSGPDARIQNLWELGRDNDSANFAIRGATEERLGYAATVRRDPTTGGTFQTYRADRDLDVFAPTDEGRRDLPKYAGFVSPLRVAGLGAYGSAAFFWNQAIRGRSTVTPRDSFTPGLGGTGGYSSMQDLYPLLAYGDEDVVRLLLAEATGFVHDPEMRENVERGDVARGRTVTGYFEAQIHGDLGWPDLERVVVNPALMLRMSPEAAREETARQTARLRDFARRHGFGFGVEVFRPAGASPERSAAGPSTRPPVTTPRQGGSRRSSSVSARRPSTSSRPVSLHGGANAPDTGETRSLRDRFILPEDRRSSRSSWEHHQIWRVKAVQKLPDELRMLGGGSTQERIDRLVEQVFQAEPRISEVLERFPSSPAAKSWQEALQGLDKLTGTPESGVVTEVVRSFVRAAADVIRIDRTATVALSKLSLGLPAPARDVAAPRGFGDWTVSDLPAMTAGLKRPVLTADLSGTTSHALDQLDTALHEHEWWGEVPIVVASMGTQPNAERLEVLRERFRPVVIQQSMTSDFQISWKLIGQDGGTVAETELNRTLFEGASALPATPHGTALPPVLAGLLTAGRGAAAFHRDNEQQLKDPGVRDALETLIAGLPEGTPLAARVRGAGVALALDGASTARPAPAATRPLDPEPAYTGGPVPASFAHDYMAQTGTRKERFAMDGLLFQMVMAGALRPDQAVTLMRAAEHNGGDRAAATAFEVLFEVLSLPETVANADPETDPRLTEIFGRLRKVTDTTRRAGEAPPECVEPDDRVAFVPRGDATRDWLIANGRPAAAALVEVFTHKIGNC</sequence>
<evidence type="ECO:0000256" key="1">
    <source>
        <dbReference type="SAM" id="MobiDB-lite"/>
    </source>
</evidence>
<feature type="region of interest" description="Disordered" evidence="1">
    <location>
        <begin position="6357"/>
        <end position="6420"/>
    </location>
</feature>
<evidence type="ECO:0000313" key="3">
    <source>
        <dbReference type="Proteomes" id="UP001240984"/>
    </source>
</evidence>